<dbReference type="AlphaFoldDB" id="A0ABD2C3U2"/>
<reference evidence="1 2" key="1">
    <citation type="journal article" date="2024" name="Ann. Entomol. Soc. Am.">
        <title>Genomic analyses of the southern and eastern yellowjacket wasps (Hymenoptera: Vespidae) reveal evolutionary signatures of social life.</title>
        <authorList>
            <person name="Catto M.A."/>
            <person name="Caine P.B."/>
            <person name="Orr S.E."/>
            <person name="Hunt B.G."/>
            <person name="Goodisman M.A.D."/>
        </authorList>
    </citation>
    <scope>NUCLEOTIDE SEQUENCE [LARGE SCALE GENOMIC DNA]</scope>
    <source>
        <strain evidence="1">232</strain>
        <tissue evidence="1">Head and thorax</tissue>
    </source>
</reference>
<keyword evidence="2" id="KW-1185">Reference proteome</keyword>
<dbReference type="Proteomes" id="UP001607303">
    <property type="component" value="Unassembled WGS sequence"/>
</dbReference>
<evidence type="ECO:0000313" key="1">
    <source>
        <dbReference type="EMBL" id="KAL2739707.1"/>
    </source>
</evidence>
<sequence length="75" mass="8098">MIDESCWDPVIIEDNGVNALLTEGSGPSTQGGRKLEATCRVGGKPRDAGPQKYRLDLGDLYLSIKSQSIPHNNIT</sequence>
<gene>
    <name evidence="1" type="ORF">V1477_011096</name>
</gene>
<name>A0ABD2C3U2_VESMC</name>
<comment type="caution">
    <text evidence="1">The sequence shown here is derived from an EMBL/GenBank/DDBJ whole genome shotgun (WGS) entry which is preliminary data.</text>
</comment>
<organism evidence="1 2">
    <name type="scientific">Vespula maculifrons</name>
    <name type="common">Eastern yellow jacket</name>
    <name type="synonym">Wasp</name>
    <dbReference type="NCBI Taxonomy" id="7453"/>
    <lineage>
        <taxon>Eukaryota</taxon>
        <taxon>Metazoa</taxon>
        <taxon>Ecdysozoa</taxon>
        <taxon>Arthropoda</taxon>
        <taxon>Hexapoda</taxon>
        <taxon>Insecta</taxon>
        <taxon>Pterygota</taxon>
        <taxon>Neoptera</taxon>
        <taxon>Endopterygota</taxon>
        <taxon>Hymenoptera</taxon>
        <taxon>Apocrita</taxon>
        <taxon>Aculeata</taxon>
        <taxon>Vespoidea</taxon>
        <taxon>Vespidae</taxon>
        <taxon>Vespinae</taxon>
        <taxon>Vespula</taxon>
    </lineage>
</organism>
<protein>
    <submittedName>
        <fullName evidence="1">Uncharacterized protein</fullName>
    </submittedName>
</protein>
<evidence type="ECO:0000313" key="2">
    <source>
        <dbReference type="Proteomes" id="UP001607303"/>
    </source>
</evidence>
<proteinExistence type="predicted"/>
<accession>A0ABD2C3U2</accession>
<dbReference type="EMBL" id="JAYRBN010000061">
    <property type="protein sequence ID" value="KAL2739707.1"/>
    <property type="molecule type" value="Genomic_DNA"/>
</dbReference>